<accession>A0A3S5A455</accession>
<evidence type="ECO:0000313" key="1">
    <source>
        <dbReference type="EMBL" id="VEL14516.1"/>
    </source>
</evidence>
<gene>
    <name evidence="1" type="ORF">PXEA_LOCUS7956</name>
</gene>
<comment type="caution">
    <text evidence="1">The sequence shown here is derived from an EMBL/GenBank/DDBJ whole genome shotgun (WGS) entry which is preliminary data.</text>
</comment>
<protein>
    <submittedName>
        <fullName evidence="1">Uncharacterized protein</fullName>
    </submittedName>
</protein>
<evidence type="ECO:0000313" key="2">
    <source>
        <dbReference type="Proteomes" id="UP000784294"/>
    </source>
</evidence>
<dbReference type="Proteomes" id="UP000784294">
    <property type="component" value="Unassembled WGS sequence"/>
</dbReference>
<dbReference type="EMBL" id="CAAALY010021442">
    <property type="protein sequence ID" value="VEL14516.1"/>
    <property type="molecule type" value="Genomic_DNA"/>
</dbReference>
<organism evidence="1 2">
    <name type="scientific">Protopolystoma xenopodis</name>
    <dbReference type="NCBI Taxonomy" id="117903"/>
    <lineage>
        <taxon>Eukaryota</taxon>
        <taxon>Metazoa</taxon>
        <taxon>Spiralia</taxon>
        <taxon>Lophotrochozoa</taxon>
        <taxon>Platyhelminthes</taxon>
        <taxon>Monogenea</taxon>
        <taxon>Polyopisthocotylea</taxon>
        <taxon>Polystomatidea</taxon>
        <taxon>Polystomatidae</taxon>
        <taxon>Protopolystoma</taxon>
    </lineage>
</organism>
<keyword evidence="2" id="KW-1185">Reference proteome</keyword>
<reference evidence="1" key="1">
    <citation type="submission" date="2018-11" db="EMBL/GenBank/DDBJ databases">
        <authorList>
            <consortium name="Pathogen Informatics"/>
        </authorList>
    </citation>
    <scope>NUCLEOTIDE SEQUENCE</scope>
</reference>
<proteinExistence type="predicted"/>
<name>A0A3S5A455_9PLAT</name>
<dbReference type="AlphaFoldDB" id="A0A3S5A455"/>
<sequence length="70" mass="8324">MDDARGWTYCWKSEPYGRRRRRERSGQNWPIRRPLEPDELFTCDAPYPVGVATHSLSPRDYWADMSTTCE</sequence>